<dbReference type="InterPro" id="IPR038063">
    <property type="entry name" value="Transpep_catalytic_dom"/>
</dbReference>
<gene>
    <name evidence="12" type="ORF">F0L46_23450</name>
</gene>
<keyword evidence="5" id="KW-0378">Hydrolase</keyword>
<comment type="pathway">
    <text evidence="1 9">Cell wall biogenesis; peptidoglycan biosynthesis.</text>
</comment>
<dbReference type="GO" id="GO:0071972">
    <property type="term" value="F:peptidoglycan L,D-transpeptidase activity"/>
    <property type="evidence" value="ECO:0007669"/>
    <property type="project" value="TreeGrafter"/>
</dbReference>
<dbReference type="Proteomes" id="UP000323142">
    <property type="component" value="Unassembled WGS sequence"/>
</dbReference>
<keyword evidence="7 9" id="KW-0573">Peptidoglycan synthesis</keyword>
<dbReference type="AlphaFoldDB" id="A0A5B2V8E9"/>
<evidence type="ECO:0000256" key="5">
    <source>
        <dbReference type="ARBA" id="ARBA00022801"/>
    </source>
</evidence>
<feature type="active site" description="Proton donor/acceptor" evidence="9">
    <location>
        <position position="176"/>
    </location>
</feature>
<dbReference type="RefSeq" id="WP_149822049.1">
    <property type="nucleotide sequence ID" value="NZ_VUOA01000045.1"/>
</dbReference>
<dbReference type="EMBL" id="VUOA01000045">
    <property type="protein sequence ID" value="KAA2234730.1"/>
    <property type="molecule type" value="Genomic_DNA"/>
</dbReference>
<dbReference type="UniPathway" id="UPA00219"/>
<evidence type="ECO:0000256" key="4">
    <source>
        <dbReference type="ARBA" id="ARBA00022679"/>
    </source>
</evidence>
<dbReference type="PROSITE" id="PS52029">
    <property type="entry name" value="LD_TPASE"/>
    <property type="match status" value="1"/>
</dbReference>
<comment type="caution">
    <text evidence="12">The sequence shown here is derived from an EMBL/GenBank/DDBJ whole genome shotgun (WGS) entry which is preliminary data.</text>
</comment>
<dbReference type="Gene3D" id="2.40.440.10">
    <property type="entry name" value="L,D-transpeptidase catalytic domain-like"/>
    <property type="match status" value="1"/>
</dbReference>
<keyword evidence="13" id="KW-1185">Reference proteome</keyword>
<feature type="signal peptide" evidence="10">
    <location>
        <begin position="1"/>
        <end position="20"/>
    </location>
</feature>
<dbReference type="CDD" id="cd16913">
    <property type="entry name" value="YkuD_like"/>
    <property type="match status" value="1"/>
</dbReference>
<evidence type="ECO:0000256" key="6">
    <source>
        <dbReference type="ARBA" id="ARBA00022960"/>
    </source>
</evidence>
<dbReference type="PANTHER" id="PTHR30582:SF24">
    <property type="entry name" value="L,D-TRANSPEPTIDASE ERFK_SRFK-RELATED"/>
    <property type="match status" value="1"/>
</dbReference>
<reference evidence="12 13" key="2">
    <citation type="submission" date="2019-09" db="EMBL/GenBank/DDBJ databases">
        <authorList>
            <person name="Jin C."/>
        </authorList>
    </citation>
    <scope>NUCLEOTIDE SEQUENCE [LARGE SCALE GENOMIC DNA]</scope>
    <source>
        <strain evidence="12 13">BN140002</strain>
    </source>
</reference>
<dbReference type="PANTHER" id="PTHR30582">
    <property type="entry name" value="L,D-TRANSPEPTIDASE"/>
    <property type="match status" value="1"/>
</dbReference>
<keyword evidence="4" id="KW-0808">Transferase</keyword>
<keyword evidence="8 9" id="KW-0961">Cell wall biogenesis/degradation</keyword>
<evidence type="ECO:0000256" key="8">
    <source>
        <dbReference type="ARBA" id="ARBA00023316"/>
    </source>
</evidence>
<organism evidence="12 13">
    <name type="scientific">Salinarimonas soli</name>
    <dbReference type="NCBI Taxonomy" id="1638099"/>
    <lineage>
        <taxon>Bacteria</taxon>
        <taxon>Pseudomonadati</taxon>
        <taxon>Pseudomonadota</taxon>
        <taxon>Alphaproteobacteria</taxon>
        <taxon>Hyphomicrobiales</taxon>
        <taxon>Salinarimonadaceae</taxon>
        <taxon>Salinarimonas</taxon>
    </lineage>
</organism>
<dbReference type="Pfam" id="PF03734">
    <property type="entry name" value="YkuD"/>
    <property type="match status" value="1"/>
</dbReference>
<comment type="similarity">
    <text evidence="2">Belongs to the YkuD family.</text>
</comment>
<keyword evidence="6 9" id="KW-0133">Cell shape</keyword>
<dbReference type="InterPro" id="IPR005490">
    <property type="entry name" value="LD_TPept_cat_dom"/>
</dbReference>
<dbReference type="SUPFAM" id="SSF141523">
    <property type="entry name" value="L,D-transpeptidase catalytic domain-like"/>
    <property type="match status" value="1"/>
</dbReference>
<feature type="domain" description="L,D-TPase catalytic" evidence="11">
    <location>
        <begin position="83"/>
        <end position="216"/>
    </location>
</feature>
<dbReference type="GO" id="GO:0018104">
    <property type="term" value="P:peptidoglycan-protein cross-linking"/>
    <property type="evidence" value="ECO:0007669"/>
    <property type="project" value="TreeGrafter"/>
</dbReference>
<proteinExistence type="inferred from homology"/>
<evidence type="ECO:0000313" key="13">
    <source>
        <dbReference type="Proteomes" id="UP000323142"/>
    </source>
</evidence>
<dbReference type="GO" id="GO:0005576">
    <property type="term" value="C:extracellular region"/>
    <property type="evidence" value="ECO:0007669"/>
    <property type="project" value="TreeGrafter"/>
</dbReference>
<dbReference type="GO" id="GO:0071555">
    <property type="term" value="P:cell wall organization"/>
    <property type="evidence" value="ECO:0007669"/>
    <property type="project" value="UniProtKB-UniRule"/>
</dbReference>
<reference evidence="12 13" key="1">
    <citation type="submission" date="2019-09" db="EMBL/GenBank/DDBJ databases">
        <title>Salinarimonas rosea gen. nov., sp. nov., a new member of the a-2 subgroup of the Proteobacteria.</title>
        <authorList>
            <person name="Liu J."/>
        </authorList>
    </citation>
    <scope>NUCLEOTIDE SEQUENCE [LARGE SCALE GENOMIC DNA]</scope>
    <source>
        <strain evidence="12 13">BN140002</strain>
    </source>
</reference>
<protein>
    <submittedName>
        <fullName evidence="12">L,D-transpeptidase</fullName>
    </submittedName>
</protein>
<evidence type="ECO:0000256" key="2">
    <source>
        <dbReference type="ARBA" id="ARBA00005992"/>
    </source>
</evidence>
<sequence length="231" mass="25406">MTRRALLPLLAAGLAAPAAAQPYGSPIPDDDLYGDPAAPPGAEDWYVDAIPDRPFDVPVVDLSRLHPSLRRQRVEYEGPGRPGGVVIDTGARFLYFVGRDGTALRYGIGVGRQGFSWSGTAEIRRKARWPSWRPPATMLRRRPDLPPFMKGGLDNPLGARALYLYQGGRDTLYRIHGTNEPWSIGQAVSSGCIRLLNQDIYDLYERVGVGTPVTVLAGTRRRGPVEPDWES</sequence>
<evidence type="ECO:0000259" key="11">
    <source>
        <dbReference type="PROSITE" id="PS52029"/>
    </source>
</evidence>
<name>A0A5B2V8E9_9HYPH</name>
<dbReference type="FunFam" id="2.40.440.10:FF:000002">
    <property type="entry name" value="L,D-transpeptidase ErfK/SrfK"/>
    <property type="match status" value="1"/>
</dbReference>
<evidence type="ECO:0000256" key="7">
    <source>
        <dbReference type="ARBA" id="ARBA00022984"/>
    </source>
</evidence>
<feature type="chain" id="PRO_5023005916" evidence="10">
    <location>
        <begin position="21"/>
        <end position="231"/>
    </location>
</feature>
<keyword evidence="10" id="KW-0732">Signal</keyword>
<dbReference type="InterPro" id="IPR050979">
    <property type="entry name" value="LD-transpeptidase"/>
</dbReference>
<evidence type="ECO:0000256" key="3">
    <source>
        <dbReference type="ARBA" id="ARBA00022676"/>
    </source>
</evidence>
<dbReference type="GO" id="GO:0016757">
    <property type="term" value="F:glycosyltransferase activity"/>
    <property type="evidence" value="ECO:0007669"/>
    <property type="project" value="UniProtKB-KW"/>
</dbReference>
<dbReference type="OrthoDB" id="8478453at2"/>
<evidence type="ECO:0000256" key="1">
    <source>
        <dbReference type="ARBA" id="ARBA00004752"/>
    </source>
</evidence>
<keyword evidence="3" id="KW-0328">Glycosyltransferase</keyword>
<evidence type="ECO:0000313" key="12">
    <source>
        <dbReference type="EMBL" id="KAA2234730.1"/>
    </source>
</evidence>
<evidence type="ECO:0000256" key="10">
    <source>
        <dbReference type="SAM" id="SignalP"/>
    </source>
</evidence>
<accession>A0A5B2V8E9</accession>
<evidence type="ECO:0000256" key="9">
    <source>
        <dbReference type="PROSITE-ProRule" id="PRU01373"/>
    </source>
</evidence>
<feature type="active site" description="Nucleophile" evidence="9">
    <location>
        <position position="192"/>
    </location>
</feature>
<dbReference type="GO" id="GO:0008360">
    <property type="term" value="P:regulation of cell shape"/>
    <property type="evidence" value="ECO:0007669"/>
    <property type="project" value="UniProtKB-UniRule"/>
</dbReference>